<keyword evidence="2 4" id="KW-0863">Zinc-finger</keyword>
<sequence>MAAKSQFRKCGGCGVPCYYSRECQKADWSNGHRDVCQVLQTRKSLDPPGTLSPRDRSLIRAFMEHDFRFAGLAAEVMMFQLQFIYKNPGVEYFTVFDYSRPAFRGWIRVLPLSAYDTVPSAPGRVTRGPARRKCLQEHVVMGEGGRTPWTMLFQGWTSSSKLRDVLALIAGNIPLGCDFQEVYKLVALKVRELLAQLNGDAAGREIY</sequence>
<comment type="caution">
    <text evidence="6">The sequence shown here is derived from an EMBL/GenBank/DDBJ whole genome shotgun (WGS) entry which is preliminary data.</text>
</comment>
<dbReference type="InterPro" id="IPR002893">
    <property type="entry name" value="Znf_MYND"/>
</dbReference>
<proteinExistence type="predicted"/>
<feature type="domain" description="MYND-type" evidence="5">
    <location>
        <begin position="1"/>
        <end position="36"/>
    </location>
</feature>
<keyword evidence="7" id="KW-1185">Reference proteome</keyword>
<keyword evidence="1" id="KW-0479">Metal-binding</keyword>
<dbReference type="AlphaFoldDB" id="A0AAD7HS99"/>
<evidence type="ECO:0000259" key="5">
    <source>
        <dbReference type="PROSITE" id="PS50865"/>
    </source>
</evidence>
<dbReference type="GO" id="GO:0008270">
    <property type="term" value="F:zinc ion binding"/>
    <property type="evidence" value="ECO:0007669"/>
    <property type="project" value="UniProtKB-KW"/>
</dbReference>
<gene>
    <name evidence="6" type="ORF">DFH07DRAFT_245218</name>
</gene>
<dbReference type="PROSITE" id="PS50865">
    <property type="entry name" value="ZF_MYND_2"/>
    <property type="match status" value="1"/>
</dbReference>
<organism evidence="6 7">
    <name type="scientific">Mycena maculata</name>
    <dbReference type="NCBI Taxonomy" id="230809"/>
    <lineage>
        <taxon>Eukaryota</taxon>
        <taxon>Fungi</taxon>
        <taxon>Dikarya</taxon>
        <taxon>Basidiomycota</taxon>
        <taxon>Agaricomycotina</taxon>
        <taxon>Agaricomycetes</taxon>
        <taxon>Agaricomycetidae</taxon>
        <taxon>Agaricales</taxon>
        <taxon>Marasmiineae</taxon>
        <taxon>Mycenaceae</taxon>
        <taxon>Mycena</taxon>
    </lineage>
</organism>
<evidence type="ECO:0000256" key="2">
    <source>
        <dbReference type="ARBA" id="ARBA00022771"/>
    </source>
</evidence>
<dbReference type="EMBL" id="JARJLG010000222">
    <property type="protein sequence ID" value="KAJ7726172.1"/>
    <property type="molecule type" value="Genomic_DNA"/>
</dbReference>
<dbReference type="SUPFAM" id="SSF144232">
    <property type="entry name" value="HIT/MYND zinc finger-like"/>
    <property type="match status" value="1"/>
</dbReference>
<name>A0AAD7HS99_9AGAR</name>
<evidence type="ECO:0000256" key="1">
    <source>
        <dbReference type="ARBA" id="ARBA00022723"/>
    </source>
</evidence>
<dbReference type="Gene3D" id="6.10.140.2220">
    <property type="match status" value="1"/>
</dbReference>
<reference evidence="6" key="1">
    <citation type="submission" date="2023-03" db="EMBL/GenBank/DDBJ databases">
        <title>Massive genome expansion in bonnet fungi (Mycena s.s.) driven by repeated elements and novel gene families across ecological guilds.</title>
        <authorList>
            <consortium name="Lawrence Berkeley National Laboratory"/>
            <person name="Harder C.B."/>
            <person name="Miyauchi S."/>
            <person name="Viragh M."/>
            <person name="Kuo A."/>
            <person name="Thoen E."/>
            <person name="Andreopoulos B."/>
            <person name="Lu D."/>
            <person name="Skrede I."/>
            <person name="Drula E."/>
            <person name="Henrissat B."/>
            <person name="Morin E."/>
            <person name="Kohler A."/>
            <person name="Barry K."/>
            <person name="LaButti K."/>
            <person name="Morin E."/>
            <person name="Salamov A."/>
            <person name="Lipzen A."/>
            <person name="Mereny Z."/>
            <person name="Hegedus B."/>
            <person name="Baldrian P."/>
            <person name="Stursova M."/>
            <person name="Weitz H."/>
            <person name="Taylor A."/>
            <person name="Grigoriev I.V."/>
            <person name="Nagy L.G."/>
            <person name="Martin F."/>
            <person name="Kauserud H."/>
        </authorList>
    </citation>
    <scope>NUCLEOTIDE SEQUENCE</scope>
    <source>
        <strain evidence="6">CBHHK188m</strain>
    </source>
</reference>
<accession>A0AAD7HS99</accession>
<evidence type="ECO:0000256" key="4">
    <source>
        <dbReference type="PROSITE-ProRule" id="PRU00134"/>
    </source>
</evidence>
<evidence type="ECO:0000313" key="6">
    <source>
        <dbReference type="EMBL" id="KAJ7726172.1"/>
    </source>
</evidence>
<evidence type="ECO:0000313" key="7">
    <source>
        <dbReference type="Proteomes" id="UP001215280"/>
    </source>
</evidence>
<protein>
    <recommendedName>
        <fullName evidence="5">MYND-type domain-containing protein</fullName>
    </recommendedName>
</protein>
<dbReference type="Proteomes" id="UP001215280">
    <property type="component" value="Unassembled WGS sequence"/>
</dbReference>
<dbReference type="Pfam" id="PF01753">
    <property type="entry name" value="zf-MYND"/>
    <property type="match status" value="1"/>
</dbReference>
<keyword evidence="3" id="KW-0862">Zinc</keyword>
<evidence type="ECO:0000256" key="3">
    <source>
        <dbReference type="ARBA" id="ARBA00022833"/>
    </source>
</evidence>